<gene>
    <name evidence="1" type="ORF">PflQ2_5211</name>
</gene>
<dbReference type="AlphaFoldDB" id="J2YB26"/>
<comment type="caution">
    <text evidence="1">The sequence shown here is derived from an EMBL/GenBank/DDBJ whole genome shotgun (WGS) entry which is preliminary data.</text>
</comment>
<dbReference type="eggNOG" id="ENOG50331BC">
    <property type="taxonomic scope" value="Bacteria"/>
</dbReference>
<reference evidence="1" key="1">
    <citation type="journal article" date="2012" name="PLoS Genet.">
        <title>Comparative Genomics of Plant-Associated Pseudomonas spp.: Insights into Diversity and Inheritance of Traits Involved in Multitrophic Interactions.</title>
        <authorList>
            <person name="Loper J.E."/>
            <person name="Hassan K.A."/>
            <person name="Mavrodi D.V."/>
            <person name="Davis E.W.II."/>
            <person name="Lim C.K."/>
            <person name="Shaffer B.T."/>
            <person name="Elbourne L.D."/>
            <person name="Stockwell V.O."/>
            <person name="Hartney S.L."/>
            <person name="Breakwell K."/>
            <person name="Henkels M.D."/>
            <person name="Tetu S.G."/>
            <person name="Rangel L.I."/>
            <person name="Kidarsa T.A."/>
            <person name="Wilson N.L."/>
            <person name="van de Mortel J.E."/>
            <person name="Song C."/>
            <person name="Blumhagen R."/>
            <person name="Radune D."/>
            <person name="Hostetler J.B."/>
            <person name="Brinkac L.M."/>
            <person name="Durkin A.S."/>
            <person name="Kluepfel D.A."/>
            <person name="Wechter W.P."/>
            <person name="Anderson A.J."/>
            <person name="Kim Y.C."/>
            <person name="Pierson L.S.III."/>
            <person name="Pierson E.A."/>
            <person name="Lindow S.E."/>
            <person name="Kobayashi D.Y."/>
            <person name="Raaijmakers J.M."/>
            <person name="Weller D.M."/>
            <person name="Thomashow L.S."/>
            <person name="Allen A.E."/>
            <person name="Paulsen I.T."/>
        </authorList>
    </citation>
    <scope>NUCLEOTIDE SEQUENCE [LARGE SCALE GENOMIC DNA]</scope>
    <source>
        <strain evidence="1">Q2-87</strain>
    </source>
</reference>
<dbReference type="Proteomes" id="UP000007289">
    <property type="component" value="Chromosome"/>
</dbReference>
<sequence length="230" mass="26345">MIWDGDAANPIGKEKIFLNAVSECPAPSSITVTDDAVRGKAWLFHKSAGEPRCEARSIRTGPNHTPYVFEQDKTYFIGWSFKLNDTHSNHHPFQWKSYETGHQQNYPFLMNAKDGYLRLFYYGTPDDISGVIWTKPIEPFKWYCVVLAIHTSNQSARGWAELWFEGQVQTFSNGLERFFGRTWDGANRSANEPKWGAYNKHQPGVMDDVKNYISGLKIGTTYEDVEQTCN</sequence>
<dbReference type="PATRIC" id="fig|1038922.3.peg.308"/>
<proteinExistence type="predicted"/>
<dbReference type="Pfam" id="PF14099">
    <property type="entry name" value="Polysacc_lyase"/>
    <property type="match status" value="1"/>
</dbReference>
<dbReference type="InterPro" id="IPR025975">
    <property type="entry name" value="Polysacc_lyase"/>
</dbReference>
<dbReference type="EMBL" id="AGBM01000001">
    <property type="protein sequence ID" value="EJL04501.1"/>
    <property type="molecule type" value="Genomic_DNA"/>
</dbReference>
<name>J2YB26_PSEFQ</name>
<accession>J2YB26</accession>
<dbReference type="HOGENOM" id="CLU_080730_0_0_6"/>
<evidence type="ECO:0000313" key="1">
    <source>
        <dbReference type="EMBL" id="EJL04501.1"/>
    </source>
</evidence>
<organism evidence="1">
    <name type="scientific">Pseudomonas fluorescens (strain Q2-87)</name>
    <dbReference type="NCBI Taxonomy" id="1038922"/>
    <lineage>
        <taxon>Bacteria</taxon>
        <taxon>Pseudomonadati</taxon>
        <taxon>Pseudomonadota</taxon>
        <taxon>Gammaproteobacteria</taxon>
        <taxon>Pseudomonadales</taxon>
        <taxon>Pseudomonadaceae</taxon>
        <taxon>Pseudomonas</taxon>
    </lineage>
</organism>
<protein>
    <submittedName>
        <fullName evidence="1">Uncharacterized protein</fullName>
    </submittedName>
</protein>